<dbReference type="PROSITE" id="PS51257">
    <property type="entry name" value="PROKAR_LIPOPROTEIN"/>
    <property type="match status" value="1"/>
</dbReference>
<evidence type="ECO:0000313" key="4">
    <source>
        <dbReference type="Proteomes" id="UP000199527"/>
    </source>
</evidence>
<name>A0A1G8YS86_9GAMM</name>
<gene>
    <name evidence="3" type="ORF">SAMN04488540_11820</name>
</gene>
<keyword evidence="1" id="KW-0732">Signal</keyword>
<protein>
    <recommendedName>
        <fullName evidence="2">Lipoprotein LPP20-like domain-containing protein</fullName>
    </recommendedName>
</protein>
<feature type="signal peptide" evidence="1">
    <location>
        <begin position="1"/>
        <end position="19"/>
    </location>
</feature>
<dbReference type="Pfam" id="PF02169">
    <property type="entry name" value="LPP20"/>
    <property type="match status" value="1"/>
</dbReference>
<dbReference type="OrthoDB" id="7348506at2"/>
<dbReference type="EMBL" id="FNEM01000018">
    <property type="protein sequence ID" value="SDK05294.1"/>
    <property type="molecule type" value="Genomic_DNA"/>
</dbReference>
<feature type="chain" id="PRO_5011455675" description="Lipoprotein LPP20-like domain-containing protein" evidence="1">
    <location>
        <begin position="20"/>
        <end position="146"/>
    </location>
</feature>
<dbReference type="AlphaFoldDB" id="A0A1G8YS86"/>
<feature type="domain" description="Lipoprotein LPP20-like" evidence="2">
    <location>
        <begin position="33"/>
        <end position="123"/>
    </location>
</feature>
<dbReference type="InterPro" id="IPR007293">
    <property type="entry name" value="FlgP"/>
</dbReference>
<evidence type="ECO:0000313" key="3">
    <source>
        <dbReference type="EMBL" id="SDK05294.1"/>
    </source>
</evidence>
<accession>A0A1G8YS86</accession>
<keyword evidence="4" id="KW-1185">Reference proteome</keyword>
<evidence type="ECO:0000259" key="2">
    <source>
        <dbReference type="Pfam" id="PF02169"/>
    </source>
</evidence>
<dbReference type="InterPro" id="IPR024952">
    <property type="entry name" value="LPP20-like_dom"/>
</dbReference>
<sequence length="146" mass="16416">MRVWILAIALVIAGCQNNAYVEYENVAPTSFPVLTAKGMAPISSQQGDTQALRQQQAMRAAKLDAYRELAEQIYGVRVSGTSAIDQQLLQGDRFETQIDGLVRGAEVVRIYPVGDNYVAELKLDYEKVWQLFQQAPKQRIKSVVYY</sequence>
<dbReference type="RefSeq" id="WP_090367449.1">
    <property type="nucleotide sequence ID" value="NZ_FNEM01000018.1"/>
</dbReference>
<dbReference type="PIRSF" id="PIRSF028687">
    <property type="entry name" value="UCP028687"/>
    <property type="match status" value="1"/>
</dbReference>
<proteinExistence type="predicted"/>
<dbReference type="Proteomes" id="UP000199527">
    <property type="component" value="Unassembled WGS sequence"/>
</dbReference>
<reference evidence="4" key="1">
    <citation type="submission" date="2016-10" db="EMBL/GenBank/DDBJ databases">
        <authorList>
            <person name="Varghese N."/>
            <person name="Submissions S."/>
        </authorList>
    </citation>
    <scope>NUCLEOTIDE SEQUENCE [LARGE SCALE GENOMIC DNA]</scope>
    <source>
        <strain evidence="4">DSM 23317</strain>
    </source>
</reference>
<evidence type="ECO:0000256" key="1">
    <source>
        <dbReference type="SAM" id="SignalP"/>
    </source>
</evidence>
<organism evidence="3 4">
    <name type="scientific">Ferrimonas sediminum</name>
    <dbReference type="NCBI Taxonomy" id="718193"/>
    <lineage>
        <taxon>Bacteria</taxon>
        <taxon>Pseudomonadati</taxon>
        <taxon>Pseudomonadota</taxon>
        <taxon>Gammaproteobacteria</taxon>
        <taxon>Alteromonadales</taxon>
        <taxon>Ferrimonadaceae</taxon>
        <taxon>Ferrimonas</taxon>
    </lineage>
</organism>